<dbReference type="EMBL" id="MCXM01000011">
    <property type="protein sequence ID" value="PMK48495.1"/>
    <property type="molecule type" value="Genomic_DNA"/>
</dbReference>
<comment type="pathway">
    <text evidence="7">Cofactor biosynthesis; tetrahydrofolate biosynthesis; 4-aminobenzoate from chorismate: step 2/2.</text>
</comment>
<evidence type="ECO:0000256" key="10">
    <source>
        <dbReference type="ARBA" id="ARBA00054027"/>
    </source>
</evidence>
<comment type="subunit">
    <text evidence="3">Homodimer.</text>
</comment>
<evidence type="ECO:0000256" key="6">
    <source>
        <dbReference type="ARBA" id="ARBA00023239"/>
    </source>
</evidence>
<evidence type="ECO:0000256" key="13">
    <source>
        <dbReference type="RuleBase" id="RU004106"/>
    </source>
</evidence>
<dbReference type="GO" id="GO:0008153">
    <property type="term" value="P:4-aminobenzoate biosynthetic process"/>
    <property type="evidence" value="ECO:0007669"/>
    <property type="project" value="UniProtKB-UniRule"/>
</dbReference>
<accession>A0AB36XPD5</accession>
<dbReference type="InterPro" id="IPR001544">
    <property type="entry name" value="Aminotrans_IV"/>
</dbReference>
<dbReference type="GO" id="GO:0008696">
    <property type="term" value="F:4-amino-4-deoxychorismate lyase activity"/>
    <property type="evidence" value="ECO:0007669"/>
    <property type="project" value="UniProtKB-UniRule"/>
</dbReference>
<evidence type="ECO:0000256" key="5">
    <source>
        <dbReference type="ARBA" id="ARBA00022909"/>
    </source>
</evidence>
<evidence type="ECO:0000256" key="1">
    <source>
        <dbReference type="ARBA" id="ARBA00001933"/>
    </source>
</evidence>
<name>A0AB36XPD5_9VIBR</name>
<evidence type="ECO:0000256" key="9">
    <source>
        <dbReference type="ARBA" id="ARBA00049529"/>
    </source>
</evidence>
<comment type="function">
    <text evidence="10">Involved in the biosynthesis of p-aminobenzoate (PABA), a precursor of tetrahydrofolate. Converts 4-amino-4-deoxychorismate into 4-aminobenzoate (PABA) and pyruvate.</text>
</comment>
<gene>
    <name evidence="15" type="ORF">BCT99_15555</name>
</gene>
<sequence>MFWVDGESQQTIDILDRSFQYGDGCFTTMLVRDGQIQHFHDHQCRVDDCLKALRISALDWDVVNLWLDNALQHIQHIQDNDLHGTKSLDGSTNLQDKNKPHNEKAGIKLHVSRGTGGRGYSTKNIAKPTITISTFDFPSHYSAWQDSGVELGICQQALGLSPLLAGHKHNNRLEQILMKDEMDQADEVDGVVLDISGNVIETTMANLFWRKGQTIHTPQLTQSGVAGVMRKQVLTALNQVELSVTISDYSLSQLMQADEIFMTNSILGVAPVTRISDTQFNIGTVTRSLQGQLNS</sequence>
<evidence type="ECO:0000256" key="8">
    <source>
        <dbReference type="ARBA" id="ARBA00035676"/>
    </source>
</evidence>
<evidence type="ECO:0000256" key="2">
    <source>
        <dbReference type="ARBA" id="ARBA00009320"/>
    </source>
</evidence>
<evidence type="ECO:0000256" key="7">
    <source>
        <dbReference type="ARBA" id="ARBA00035633"/>
    </source>
</evidence>
<dbReference type="InterPro" id="IPR017824">
    <property type="entry name" value="Aminodeoxychorismate_lyase_IV"/>
</dbReference>
<evidence type="ECO:0000256" key="12">
    <source>
        <dbReference type="NCBIfam" id="TIGR03461"/>
    </source>
</evidence>
<dbReference type="FunFam" id="3.20.10.10:FF:000002">
    <property type="entry name" value="D-alanine aminotransferase"/>
    <property type="match status" value="1"/>
</dbReference>
<keyword evidence="6 15" id="KW-0456">Lyase</keyword>
<dbReference type="InterPro" id="IPR050571">
    <property type="entry name" value="Class-IV_PLP-Dep_Aminotrnsfr"/>
</dbReference>
<dbReference type="Gene3D" id="3.20.10.10">
    <property type="entry name" value="D-amino Acid Aminotransferase, subunit A, domain 2"/>
    <property type="match status" value="1"/>
</dbReference>
<comment type="catalytic activity">
    <reaction evidence="9">
        <text>4-amino-4-deoxychorismate = 4-aminobenzoate + pyruvate + H(+)</text>
        <dbReference type="Rhea" id="RHEA:16201"/>
        <dbReference type="ChEBI" id="CHEBI:15361"/>
        <dbReference type="ChEBI" id="CHEBI:15378"/>
        <dbReference type="ChEBI" id="CHEBI:17836"/>
        <dbReference type="ChEBI" id="CHEBI:58406"/>
        <dbReference type="EC" id="4.1.3.38"/>
    </reaction>
</comment>
<evidence type="ECO:0000256" key="3">
    <source>
        <dbReference type="ARBA" id="ARBA00011738"/>
    </source>
</evidence>
<dbReference type="NCBIfam" id="TIGR03461">
    <property type="entry name" value="pabC_Proteo"/>
    <property type="match status" value="1"/>
</dbReference>
<comment type="caution">
    <text evidence="15">The sequence shown here is derived from an EMBL/GenBank/DDBJ whole genome shotgun (WGS) entry which is preliminary data.</text>
</comment>
<dbReference type="CDD" id="cd01559">
    <property type="entry name" value="ADCL_like"/>
    <property type="match status" value="1"/>
</dbReference>
<evidence type="ECO:0000256" key="4">
    <source>
        <dbReference type="ARBA" id="ARBA00022898"/>
    </source>
</evidence>
<proteinExistence type="inferred from homology"/>
<evidence type="ECO:0000313" key="15">
    <source>
        <dbReference type="EMBL" id="PMK48495.1"/>
    </source>
</evidence>
<keyword evidence="5" id="KW-0289">Folate biosynthesis</keyword>
<organism evidence="15">
    <name type="scientific">Vibrio lentus</name>
    <dbReference type="NCBI Taxonomy" id="136468"/>
    <lineage>
        <taxon>Bacteria</taxon>
        <taxon>Pseudomonadati</taxon>
        <taxon>Pseudomonadota</taxon>
        <taxon>Gammaproteobacteria</taxon>
        <taxon>Vibrionales</taxon>
        <taxon>Vibrionaceae</taxon>
        <taxon>Vibrio</taxon>
    </lineage>
</organism>
<comment type="cofactor">
    <cofactor evidence="1 14">
        <name>pyridoxal 5'-phosphate</name>
        <dbReference type="ChEBI" id="CHEBI:597326"/>
    </cofactor>
</comment>
<reference evidence="15" key="3">
    <citation type="journal article" date="2018" name="Nature">
        <title>A major lineage of non-tailed dsDNA viruses as unrecognized killers of marine bacteria.</title>
        <authorList>
            <person name="Kauffman K.M."/>
            <person name="Hussain F.A."/>
            <person name="Yang J."/>
            <person name="Arevalo P."/>
            <person name="Brown J.M."/>
            <person name="Chang W.K."/>
            <person name="VanInsberghe D."/>
            <person name="Elsherbini J."/>
            <person name="Sharma R.S."/>
            <person name="Cutler M.B."/>
            <person name="Kelly L."/>
            <person name="Polz M.F."/>
        </authorList>
    </citation>
    <scope>NUCLEOTIDE SEQUENCE</scope>
    <source>
        <strain evidence="15">10N.261.52.F7</strain>
    </source>
</reference>
<dbReference type="Gene3D" id="3.30.470.10">
    <property type="match status" value="1"/>
</dbReference>
<keyword evidence="4 14" id="KW-0663">Pyridoxal phosphate</keyword>
<dbReference type="Pfam" id="PF01063">
    <property type="entry name" value="Aminotran_4"/>
    <property type="match status" value="1"/>
</dbReference>
<dbReference type="InterPro" id="IPR043131">
    <property type="entry name" value="BCAT-like_N"/>
</dbReference>
<dbReference type="InterPro" id="IPR043132">
    <property type="entry name" value="BCAT-like_C"/>
</dbReference>
<dbReference type="GO" id="GO:0005829">
    <property type="term" value="C:cytosol"/>
    <property type="evidence" value="ECO:0007669"/>
    <property type="project" value="TreeGrafter"/>
</dbReference>
<dbReference type="PROSITE" id="PS00770">
    <property type="entry name" value="AA_TRANSFER_CLASS_4"/>
    <property type="match status" value="1"/>
</dbReference>
<dbReference type="PANTHER" id="PTHR42743:SF2">
    <property type="entry name" value="AMINODEOXYCHORISMATE LYASE"/>
    <property type="match status" value="1"/>
</dbReference>
<dbReference type="InterPro" id="IPR018300">
    <property type="entry name" value="Aminotrans_IV_CS"/>
</dbReference>
<protein>
    <recommendedName>
        <fullName evidence="11 12">Aminodeoxychorismate lyase</fullName>
        <ecNumber evidence="8 12">4.1.3.38</ecNumber>
    </recommendedName>
</protein>
<dbReference type="RefSeq" id="WP_102278169.1">
    <property type="nucleotide sequence ID" value="NZ_JAJGZN020000002.1"/>
</dbReference>
<dbReference type="NCBIfam" id="NF004761">
    <property type="entry name" value="PRK06092.1"/>
    <property type="match status" value="1"/>
</dbReference>
<dbReference type="GO" id="GO:0046656">
    <property type="term" value="P:folic acid biosynthetic process"/>
    <property type="evidence" value="ECO:0007669"/>
    <property type="project" value="UniProtKB-KW"/>
</dbReference>
<dbReference type="InterPro" id="IPR036038">
    <property type="entry name" value="Aminotransferase-like"/>
</dbReference>
<dbReference type="AlphaFoldDB" id="A0AB36XPD5"/>
<reference evidence="15" key="2">
    <citation type="submission" date="2016-07" db="EMBL/GenBank/DDBJ databases">
        <authorList>
            <person name="Kauffman K."/>
            <person name="Arevalo P."/>
            <person name="Polz M.F."/>
        </authorList>
    </citation>
    <scope>NUCLEOTIDE SEQUENCE</scope>
    <source>
        <strain evidence="15">10N.261.52.F7</strain>
    </source>
</reference>
<reference key="1">
    <citation type="submission" date="2016-07" db="EMBL/GenBank/DDBJ databases">
        <title>Nontailed viruses are major unrecognized killers of bacteria in the ocean.</title>
        <authorList>
            <person name="Kauffman K."/>
            <person name="Hussain F."/>
            <person name="Yang J."/>
            <person name="Arevalo P."/>
            <person name="Brown J."/>
            <person name="Cutler M."/>
            <person name="Kelly L."/>
            <person name="Polz M.F."/>
        </authorList>
    </citation>
    <scope>NUCLEOTIDE SEQUENCE [LARGE SCALE GENOMIC DNA]</scope>
    <source>
        <strain>10N.261.52.F7</strain>
    </source>
</reference>
<dbReference type="SUPFAM" id="SSF56752">
    <property type="entry name" value="D-aminoacid aminotransferase-like PLP-dependent enzymes"/>
    <property type="match status" value="1"/>
</dbReference>
<comment type="similarity">
    <text evidence="2 13">Belongs to the class-IV pyridoxal-phosphate-dependent aminotransferase family.</text>
</comment>
<dbReference type="EC" id="4.1.3.38" evidence="8 12"/>
<evidence type="ECO:0000256" key="14">
    <source>
        <dbReference type="RuleBase" id="RU004516"/>
    </source>
</evidence>
<evidence type="ECO:0000256" key="11">
    <source>
        <dbReference type="ARBA" id="ARBA00069174"/>
    </source>
</evidence>
<dbReference type="PANTHER" id="PTHR42743">
    <property type="entry name" value="AMINO-ACID AMINOTRANSFERASE"/>
    <property type="match status" value="1"/>
</dbReference>
<dbReference type="GO" id="GO:0030170">
    <property type="term" value="F:pyridoxal phosphate binding"/>
    <property type="evidence" value="ECO:0007669"/>
    <property type="project" value="InterPro"/>
</dbReference>